<dbReference type="Pfam" id="PF13193">
    <property type="entry name" value="AMP-binding_C"/>
    <property type="match status" value="1"/>
</dbReference>
<accession>A0A1H6W515</accession>
<dbReference type="SUPFAM" id="SSF56801">
    <property type="entry name" value="Acetyl-CoA synthetase-like"/>
    <property type="match status" value="1"/>
</dbReference>
<evidence type="ECO:0000259" key="2">
    <source>
        <dbReference type="Pfam" id="PF00501"/>
    </source>
</evidence>
<dbReference type="RefSeq" id="WP_092363769.1">
    <property type="nucleotide sequence ID" value="NZ_BMGV01000003.1"/>
</dbReference>
<evidence type="ECO:0000313" key="5">
    <source>
        <dbReference type="Proteomes" id="UP000199379"/>
    </source>
</evidence>
<dbReference type="STRING" id="1227549.SAMN05444007_103271"/>
<dbReference type="OrthoDB" id="9803968at2"/>
<dbReference type="Gene3D" id="3.30.300.30">
    <property type="match status" value="1"/>
</dbReference>
<dbReference type="EMBL" id="FNYD01000003">
    <property type="protein sequence ID" value="SEJ07612.1"/>
    <property type="molecule type" value="Genomic_DNA"/>
</dbReference>
<dbReference type="InterPro" id="IPR000873">
    <property type="entry name" value="AMP-dep_synth/lig_dom"/>
</dbReference>
<dbReference type="InterPro" id="IPR042099">
    <property type="entry name" value="ANL_N_sf"/>
</dbReference>
<dbReference type="Proteomes" id="UP000199379">
    <property type="component" value="Unassembled WGS sequence"/>
</dbReference>
<organism evidence="4 5">
    <name type="scientific">Cribrihabitans marinus</name>
    <dbReference type="NCBI Taxonomy" id="1227549"/>
    <lineage>
        <taxon>Bacteria</taxon>
        <taxon>Pseudomonadati</taxon>
        <taxon>Pseudomonadota</taxon>
        <taxon>Alphaproteobacteria</taxon>
        <taxon>Rhodobacterales</taxon>
        <taxon>Paracoccaceae</taxon>
        <taxon>Cribrihabitans</taxon>
    </lineage>
</organism>
<dbReference type="GO" id="GO:0016878">
    <property type="term" value="F:acid-thiol ligase activity"/>
    <property type="evidence" value="ECO:0007669"/>
    <property type="project" value="TreeGrafter"/>
</dbReference>
<keyword evidence="1 4" id="KW-0436">Ligase</keyword>
<dbReference type="Pfam" id="PF00501">
    <property type="entry name" value="AMP-binding"/>
    <property type="match status" value="1"/>
</dbReference>
<proteinExistence type="predicted"/>
<evidence type="ECO:0000313" key="4">
    <source>
        <dbReference type="EMBL" id="SEJ07612.1"/>
    </source>
</evidence>
<feature type="domain" description="AMP-dependent synthetase/ligase" evidence="2">
    <location>
        <begin position="25"/>
        <end position="367"/>
    </location>
</feature>
<sequence>MQSIHDQGPPLPCPAPFNMAAHVMRHADAQPGKCALSVIGRNGTQDWTYGQVQAAIRGTATGLLEAGIEPAQIVLMRLGNDVAFPIAYLGAIAAGIVPVPTSTQLTERETEAMIDELSPAAVLRDPDVACAAHPRQITLDALQEMRALPPAGYALGDPDRLAYAVYTSGTSGRPRAVAHAHRAIWARQMMVDGWYGLRAEDRLCHAGAFNWTYTLGTGLMDPWTIGGTALIPEPGTDLTTLPELLARHRATIFAAAPGVYRKMLQGRDRLDLPDLRHGLSAGEKLARPLHDRWMQATGRDLFEAYGMSECSTFISGCPDHPARADALGRPQPGRRVAILGPDGPVPRGTEGTIAVHRDDPGLMLGYLNAPDEAAARMQGDWFLTGDQGVMAADGQISYLGRDDDMMNAGGFRVSPLEVEAVLARHPGIVQVGVAEVAIREDASIIAAFYTGPEPLDEGDLRAYVQDNLARYKQPRAFIHLPELPTGGNGKLLRRALPAYFKAPSA</sequence>
<dbReference type="GO" id="GO:0044550">
    <property type="term" value="P:secondary metabolite biosynthetic process"/>
    <property type="evidence" value="ECO:0007669"/>
    <property type="project" value="TreeGrafter"/>
</dbReference>
<dbReference type="InterPro" id="IPR025110">
    <property type="entry name" value="AMP-bd_C"/>
</dbReference>
<dbReference type="InterPro" id="IPR045851">
    <property type="entry name" value="AMP-bd_C_sf"/>
</dbReference>
<dbReference type="AlphaFoldDB" id="A0A1H6W515"/>
<reference evidence="4 5" key="1">
    <citation type="submission" date="2016-10" db="EMBL/GenBank/DDBJ databases">
        <authorList>
            <person name="de Groot N.N."/>
        </authorList>
    </citation>
    <scope>NUCLEOTIDE SEQUENCE [LARGE SCALE GENOMIC DNA]</scope>
    <source>
        <strain evidence="4 5">DSM 29340</strain>
    </source>
</reference>
<protein>
    <submittedName>
        <fullName evidence="4">Acyl-CoA synthetase (AMP-forming)/AMP-acid ligase II</fullName>
    </submittedName>
</protein>
<dbReference type="PANTHER" id="PTHR43352">
    <property type="entry name" value="ACETYL-COA SYNTHETASE"/>
    <property type="match status" value="1"/>
</dbReference>
<evidence type="ECO:0000259" key="3">
    <source>
        <dbReference type="Pfam" id="PF13193"/>
    </source>
</evidence>
<dbReference type="Gene3D" id="3.40.50.12780">
    <property type="entry name" value="N-terminal domain of ligase-like"/>
    <property type="match status" value="1"/>
</dbReference>
<feature type="domain" description="AMP-binding enzyme C-terminal" evidence="3">
    <location>
        <begin position="417"/>
        <end position="490"/>
    </location>
</feature>
<evidence type="ECO:0000256" key="1">
    <source>
        <dbReference type="ARBA" id="ARBA00022598"/>
    </source>
</evidence>
<gene>
    <name evidence="4" type="ORF">SAMN05444007_103271</name>
</gene>
<keyword evidence="5" id="KW-1185">Reference proteome</keyword>
<dbReference type="PANTHER" id="PTHR43352:SF1">
    <property type="entry name" value="ANTHRANILATE--COA LIGASE"/>
    <property type="match status" value="1"/>
</dbReference>
<name>A0A1H6W515_9RHOB</name>